<comment type="catalytic activity">
    <reaction evidence="10">
        <text>ATP + H2O = ADP + phosphate + H(+)</text>
        <dbReference type="Rhea" id="RHEA:13065"/>
        <dbReference type="ChEBI" id="CHEBI:15377"/>
        <dbReference type="ChEBI" id="CHEBI:15378"/>
        <dbReference type="ChEBI" id="CHEBI:30616"/>
        <dbReference type="ChEBI" id="CHEBI:43474"/>
        <dbReference type="ChEBI" id="CHEBI:456216"/>
        <dbReference type="EC" id="5.6.2.4"/>
    </reaction>
</comment>
<evidence type="ECO:0000256" key="2">
    <source>
        <dbReference type="ARBA" id="ARBA00022741"/>
    </source>
</evidence>
<dbReference type="Pfam" id="PF00580">
    <property type="entry name" value="UvrD-helicase"/>
    <property type="match status" value="1"/>
</dbReference>
<keyword evidence="6" id="KW-0238">DNA-binding</keyword>
<name>A0A382C9V6_9ZZZZ</name>
<reference evidence="12" key="1">
    <citation type="submission" date="2018-05" db="EMBL/GenBank/DDBJ databases">
        <authorList>
            <person name="Lanie J.A."/>
            <person name="Ng W.-L."/>
            <person name="Kazmierczak K.M."/>
            <person name="Andrzejewski T.M."/>
            <person name="Davidsen T.M."/>
            <person name="Wayne K.J."/>
            <person name="Tettelin H."/>
            <person name="Glass J.I."/>
            <person name="Rusch D."/>
            <person name="Podicherti R."/>
            <person name="Tsui H.-C.T."/>
            <person name="Winkler M.E."/>
        </authorList>
    </citation>
    <scope>NUCLEOTIDE SEQUENCE</scope>
</reference>
<dbReference type="SUPFAM" id="SSF52540">
    <property type="entry name" value="P-loop containing nucleoside triphosphate hydrolases"/>
    <property type="match status" value="1"/>
</dbReference>
<keyword evidence="7" id="KW-0413">Isomerase</keyword>
<evidence type="ECO:0000256" key="4">
    <source>
        <dbReference type="ARBA" id="ARBA00022806"/>
    </source>
</evidence>
<keyword evidence="2" id="KW-0547">Nucleotide-binding</keyword>
<dbReference type="GO" id="GO:0003677">
    <property type="term" value="F:DNA binding"/>
    <property type="evidence" value="ECO:0007669"/>
    <property type="project" value="UniProtKB-KW"/>
</dbReference>
<protein>
    <recommendedName>
        <fullName evidence="9">DNA 3'-5' helicase</fullName>
        <ecNumber evidence="9">5.6.2.4</ecNumber>
    </recommendedName>
</protein>
<dbReference type="InterPro" id="IPR000212">
    <property type="entry name" value="DNA_helicase_UvrD/REP"/>
</dbReference>
<evidence type="ECO:0000256" key="6">
    <source>
        <dbReference type="ARBA" id="ARBA00023125"/>
    </source>
</evidence>
<dbReference type="PROSITE" id="PS51198">
    <property type="entry name" value="UVRD_HELICASE_ATP_BIND"/>
    <property type="match status" value="1"/>
</dbReference>
<dbReference type="AlphaFoldDB" id="A0A382C9V6"/>
<evidence type="ECO:0000259" key="11">
    <source>
        <dbReference type="PROSITE" id="PS51198"/>
    </source>
</evidence>
<organism evidence="12">
    <name type="scientific">marine metagenome</name>
    <dbReference type="NCBI Taxonomy" id="408172"/>
    <lineage>
        <taxon>unclassified sequences</taxon>
        <taxon>metagenomes</taxon>
        <taxon>ecological metagenomes</taxon>
    </lineage>
</organism>
<evidence type="ECO:0000256" key="10">
    <source>
        <dbReference type="ARBA" id="ARBA00048988"/>
    </source>
</evidence>
<evidence type="ECO:0000313" key="12">
    <source>
        <dbReference type="EMBL" id="SVB22895.1"/>
    </source>
</evidence>
<dbReference type="Pfam" id="PF13361">
    <property type="entry name" value="UvrD_C"/>
    <property type="match status" value="1"/>
</dbReference>
<evidence type="ECO:0000256" key="8">
    <source>
        <dbReference type="ARBA" id="ARBA00034617"/>
    </source>
</evidence>
<evidence type="ECO:0000256" key="3">
    <source>
        <dbReference type="ARBA" id="ARBA00022801"/>
    </source>
</evidence>
<dbReference type="GO" id="GO:0043138">
    <property type="term" value="F:3'-5' DNA helicase activity"/>
    <property type="evidence" value="ECO:0007669"/>
    <property type="project" value="UniProtKB-EC"/>
</dbReference>
<dbReference type="InterPro" id="IPR014016">
    <property type="entry name" value="UvrD-like_ATP-bd"/>
</dbReference>
<dbReference type="GO" id="GO:0016787">
    <property type="term" value="F:hydrolase activity"/>
    <property type="evidence" value="ECO:0007669"/>
    <property type="project" value="UniProtKB-KW"/>
</dbReference>
<feature type="domain" description="UvrD-like helicase ATP-binding" evidence="11">
    <location>
        <begin position="8"/>
        <end position="294"/>
    </location>
</feature>
<dbReference type="GO" id="GO:0005524">
    <property type="term" value="F:ATP binding"/>
    <property type="evidence" value="ECO:0007669"/>
    <property type="project" value="UniProtKB-KW"/>
</dbReference>
<comment type="catalytic activity">
    <reaction evidence="8">
        <text>Couples ATP hydrolysis with the unwinding of duplex DNA by translocating in the 3'-5' direction.</text>
        <dbReference type="EC" id="5.6.2.4"/>
    </reaction>
</comment>
<dbReference type="GO" id="GO:0005829">
    <property type="term" value="C:cytosol"/>
    <property type="evidence" value="ECO:0007669"/>
    <property type="project" value="TreeGrafter"/>
</dbReference>
<gene>
    <name evidence="12" type="ORF">METZ01_LOCUS175749</name>
</gene>
<keyword evidence="4" id="KW-0347">Helicase</keyword>
<dbReference type="PANTHER" id="PTHR11070">
    <property type="entry name" value="UVRD / RECB / PCRA DNA HELICASE FAMILY MEMBER"/>
    <property type="match status" value="1"/>
</dbReference>
<feature type="non-terminal residue" evidence="12">
    <location>
        <position position="596"/>
    </location>
</feature>
<accession>A0A382C9V6</accession>
<dbReference type="PANTHER" id="PTHR11070:SF2">
    <property type="entry name" value="ATP-DEPENDENT DNA HELICASE SRS2"/>
    <property type="match status" value="1"/>
</dbReference>
<evidence type="ECO:0000256" key="7">
    <source>
        <dbReference type="ARBA" id="ARBA00023235"/>
    </source>
</evidence>
<dbReference type="InterPro" id="IPR027417">
    <property type="entry name" value="P-loop_NTPase"/>
</dbReference>
<dbReference type="InterPro" id="IPR013986">
    <property type="entry name" value="DExx_box_DNA_helicase_dom_sf"/>
</dbReference>
<dbReference type="EMBL" id="UINC01033503">
    <property type="protein sequence ID" value="SVB22895.1"/>
    <property type="molecule type" value="Genomic_DNA"/>
</dbReference>
<dbReference type="GO" id="GO:0000725">
    <property type="term" value="P:recombinational repair"/>
    <property type="evidence" value="ECO:0007669"/>
    <property type="project" value="TreeGrafter"/>
</dbReference>
<dbReference type="Gene3D" id="1.10.10.160">
    <property type="match status" value="1"/>
</dbReference>
<dbReference type="Gene3D" id="3.40.50.300">
    <property type="entry name" value="P-loop containing nucleotide triphosphate hydrolases"/>
    <property type="match status" value="3"/>
</dbReference>
<keyword evidence="5" id="KW-0067">ATP-binding</keyword>
<evidence type="ECO:0000256" key="1">
    <source>
        <dbReference type="ARBA" id="ARBA00009922"/>
    </source>
</evidence>
<evidence type="ECO:0000256" key="5">
    <source>
        <dbReference type="ARBA" id="ARBA00022840"/>
    </source>
</evidence>
<proteinExistence type="inferred from homology"/>
<sequence>MTKSNPSEIKPSPKQKEIIESKGDTIVISNPGTGKTFTLSRKVINLLENGVEPEDILCLTYTEKAKKEMFDAIFNAKRKFPDSDVMKINIHTFHSYALNYLLDNGLISGDIIGNNILRFSILESFENNKALNYSKNYIISDFMPKVENSLRYIKNFGITPDKIEIKKSEKLLEKSHDEKRSSFTTKEMKSLLTYIVAAYKHYEDSKTDTVDYTDMLLTFIDKFHGEKFPYVLVDEMQDMNEIEAQIVEMVSENLFLVGDVKQAIFGFQGGSTKNFEKFQKTCKPMVLATNRRSTQQILDYSKNYFLGKTEQRAKFEEQLENFDSPSIPPGPIPKIFSTAAHLSKTRRIIEENKGKTIGVITRTNRQIIEISKHLDINNVPYTSTSSKAVTKQARDEIKNFIKGLISNRIEDKISAAFTIFSPYTLKEAFALSDAHKKKDAQKVAEINSWKINLTREDLNQLFKETIYPLCVSKGSEWFSTAVSVEQQIEEYLTFETPTFEALFDFIDIGEESYFERNKEEKTTLSTVHKAKGRQFDIVIYIPNIRSDSNRWIDEITSAILGAKGIDPEDEVAEESLRIDFVSFTRAKQKLFVIVDD</sequence>
<evidence type="ECO:0000256" key="9">
    <source>
        <dbReference type="ARBA" id="ARBA00034808"/>
    </source>
</evidence>
<dbReference type="EC" id="5.6.2.4" evidence="9"/>
<comment type="similarity">
    <text evidence="1">Belongs to the helicase family. UvrD subfamily.</text>
</comment>
<keyword evidence="3" id="KW-0378">Hydrolase</keyword>
<dbReference type="InterPro" id="IPR014017">
    <property type="entry name" value="DNA_helicase_UvrD-like_C"/>
</dbReference>